<gene>
    <name evidence="2" type="ORF">OG913_15130</name>
</gene>
<evidence type="ECO:0000256" key="1">
    <source>
        <dbReference type="SAM" id="Phobius"/>
    </source>
</evidence>
<reference evidence="2" key="1">
    <citation type="submission" date="2022-10" db="EMBL/GenBank/DDBJ databases">
        <title>The complete genomes of actinobacterial strains from the NBC collection.</title>
        <authorList>
            <person name="Joergensen T.S."/>
            <person name="Alvarez Arevalo M."/>
            <person name="Sterndorff E.B."/>
            <person name="Faurdal D."/>
            <person name="Vuksanovic O."/>
            <person name="Mourched A.-S."/>
            <person name="Charusanti P."/>
            <person name="Shaw S."/>
            <person name="Blin K."/>
            <person name="Weber T."/>
        </authorList>
    </citation>
    <scope>NUCLEOTIDE SEQUENCE</scope>
    <source>
        <strain evidence="2">NBC_00254</strain>
    </source>
</reference>
<proteinExistence type="predicted"/>
<evidence type="ECO:0008006" key="4">
    <source>
        <dbReference type="Google" id="ProtNLM"/>
    </source>
</evidence>
<feature type="transmembrane region" description="Helical" evidence="1">
    <location>
        <begin position="41"/>
        <end position="59"/>
    </location>
</feature>
<protein>
    <recommendedName>
        <fullName evidence="4">Rieske domain-containing protein</fullName>
    </recommendedName>
</protein>
<name>A0ABZ1SZ04_9ACTN</name>
<keyword evidence="1" id="KW-1133">Transmembrane helix</keyword>
<evidence type="ECO:0000313" key="3">
    <source>
        <dbReference type="Proteomes" id="UP001432011"/>
    </source>
</evidence>
<keyword evidence="1" id="KW-0472">Membrane</keyword>
<keyword evidence="1" id="KW-0812">Transmembrane</keyword>
<keyword evidence="3" id="KW-1185">Reference proteome</keyword>
<evidence type="ECO:0000313" key="2">
    <source>
        <dbReference type="EMBL" id="WUP78270.1"/>
    </source>
</evidence>
<accession>A0ABZ1SZ04</accession>
<dbReference type="EMBL" id="CP108085">
    <property type="protein sequence ID" value="WUP78270.1"/>
    <property type="molecule type" value="Genomic_DNA"/>
</dbReference>
<sequence>MTMTDNDLRDLLARDASTGGGAGVTLADVDRRVRRIRRRRGVAGAAVAAGLATVVMVATSPRTMTISPADAPDAATAAGPSPTQDVTYLTSNRVLLDEEITAGGRKVPFRVAVQADSVNIQVECRTPSYAFVWHEGVLVDQGPCGIQDDHVDHLRSWTDQDGRVPSGRDEFHVAVIPPGSVVDGHGAVDADDAARIVGETGEYRTDARVTIREAFAVVGAGSPSVCQGDIVIRRPDGREILSSACDQPGEEPPSPQG</sequence>
<dbReference type="Proteomes" id="UP001432011">
    <property type="component" value="Chromosome"/>
</dbReference>
<dbReference type="RefSeq" id="WP_328710571.1">
    <property type="nucleotide sequence ID" value="NZ_CP108085.1"/>
</dbReference>
<organism evidence="2 3">
    <name type="scientific">Microbispora hainanensis</name>
    <dbReference type="NCBI Taxonomy" id="568844"/>
    <lineage>
        <taxon>Bacteria</taxon>
        <taxon>Bacillati</taxon>
        <taxon>Actinomycetota</taxon>
        <taxon>Actinomycetes</taxon>
        <taxon>Streptosporangiales</taxon>
        <taxon>Streptosporangiaceae</taxon>
        <taxon>Microbispora</taxon>
    </lineage>
</organism>